<proteinExistence type="predicted"/>
<dbReference type="EMBL" id="ML005928">
    <property type="protein sequence ID" value="RKP17274.1"/>
    <property type="molecule type" value="Genomic_DNA"/>
</dbReference>
<feature type="non-terminal residue" evidence="1">
    <location>
        <position position="181"/>
    </location>
</feature>
<organism evidence="1 2">
    <name type="scientific">Rozella allomycis (strain CSF55)</name>
    <dbReference type="NCBI Taxonomy" id="988480"/>
    <lineage>
        <taxon>Eukaryota</taxon>
        <taxon>Fungi</taxon>
        <taxon>Fungi incertae sedis</taxon>
        <taxon>Cryptomycota</taxon>
        <taxon>Cryptomycota incertae sedis</taxon>
        <taxon>Rozella</taxon>
    </lineage>
</organism>
<gene>
    <name evidence="1" type="ORF">ROZALSC1DRAFT_30895</name>
</gene>
<dbReference type="Proteomes" id="UP000281549">
    <property type="component" value="Unassembled WGS sequence"/>
</dbReference>
<name>A0A4P9YDP5_ROZAC</name>
<reference evidence="2" key="1">
    <citation type="journal article" date="2018" name="Nat. Microbiol.">
        <title>Leveraging single-cell genomics to expand the fungal tree of life.</title>
        <authorList>
            <person name="Ahrendt S.R."/>
            <person name="Quandt C.A."/>
            <person name="Ciobanu D."/>
            <person name="Clum A."/>
            <person name="Salamov A."/>
            <person name="Andreopoulos B."/>
            <person name="Cheng J.F."/>
            <person name="Woyke T."/>
            <person name="Pelin A."/>
            <person name="Henrissat B."/>
            <person name="Reynolds N.K."/>
            <person name="Benny G.L."/>
            <person name="Smith M.E."/>
            <person name="James T.Y."/>
            <person name="Grigoriev I.V."/>
        </authorList>
    </citation>
    <scope>NUCLEOTIDE SEQUENCE [LARGE SCALE GENOMIC DNA]</scope>
    <source>
        <strain evidence="2">CSF55</strain>
    </source>
</reference>
<dbReference type="InterPro" id="IPR021109">
    <property type="entry name" value="Peptidase_aspartic_dom_sf"/>
</dbReference>
<evidence type="ECO:0000313" key="1">
    <source>
        <dbReference type="EMBL" id="RKP17274.1"/>
    </source>
</evidence>
<evidence type="ECO:0000313" key="2">
    <source>
        <dbReference type="Proteomes" id="UP000281549"/>
    </source>
</evidence>
<accession>A0A4P9YDP5</accession>
<dbReference type="AlphaFoldDB" id="A0A4P9YDP5"/>
<protein>
    <submittedName>
        <fullName evidence="1">Uncharacterized protein</fullName>
    </submittedName>
</protein>
<dbReference type="Gene3D" id="2.40.70.10">
    <property type="entry name" value="Acid Proteases"/>
    <property type="match status" value="1"/>
</dbReference>
<sequence>MSNVSCISPDLATQLNVKVHPVQGKLELAEGGTEVNRVGVTEPIEINHNGKVVKHQFEILYMGFDISRPINVLFGLDLHAKIGIGITGLTSKFNDESDISSKNNAGDTQEEPTVTEELNIPVTQVVKELDDSNKTPVEPYLSSLINTFASHLISTIQPLIDSNTQLKGFCNLPDTLVVILQ</sequence>